<name>A0A239M8P0_9BACT</name>
<evidence type="ECO:0000313" key="4">
    <source>
        <dbReference type="Proteomes" id="UP000198356"/>
    </source>
</evidence>
<dbReference type="RefSeq" id="WP_089410181.1">
    <property type="nucleotide sequence ID" value="NZ_FZOU01000011.1"/>
</dbReference>
<evidence type="ECO:0000313" key="3">
    <source>
        <dbReference type="EMBL" id="SNT39307.1"/>
    </source>
</evidence>
<keyword evidence="4" id="KW-1185">Reference proteome</keyword>
<evidence type="ECO:0000256" key="2">
    <source>
        <dbReference type="SAM" id="SignalP"/>
    </source>
</evidence>
<dbReference type="AlphaFoldDB" id="A0A239M8P0"/>
<protein>
    <submittedName>
        <fullName evidence="3">Protein refolding chaperone Spy/CpxP family</fullName>
    </submittedName>
</protein>
<keyword evidence="2" id="KW-0732">Signal</keyword>
<dbReference type="Gene3D" id="1.20.120.1490">
    <property type="match status" value="1"/>
</dbReference>
<dbReference type="Pfam" id="PF07813">
    <property type="entry name" value="LTXXQ"/>
    <property type="match status" value="1"/>
</dbReference>
<evidence type="ECO:0000256" key="1">
    <source>
        <dbReference type="SAM" id="MobiDB-lite"/>
    </source>
</evidence>
<dbReference type="InterPro" id="IPR012899">
    <property type="entry name" value="LTXXQ"/>
</dbReference>
<organism evidence="3 4">
    <name type="scientific">Granulicella rosea</name>
    <dbReference type="NCBI Taxonomy" id="474952"/>
    <lineage>
        <taxon>Bacteria</taxon>
        <taxon>Pseudomonadati</taxon>
        <taxon>Acidobacteriota</taxon>
        <taxon>Terriglobia</taxon>
        <taxon>Terriglobales</taxon>
        <taxon>Acidobacteriaceae</taxon>
        <taxon>Granulicella</taxon>
    </lineage>
</organism>
<feature type="region of interest" description="Disordered" evidence="1">
    <location>
        <begin position="133"/>
        <end position="153"/>
    </location>
</feature>
<dbReference type="GO" id="GO:0042597">
    <property type="term" value="C:periplasmic space"/>
    <property type="evidence" value="ECO:0007669"/>
    <property type="project" value="InterPro"/>
</dbReference>
<feature type="compositionally biased region" description="Low complexity" evidence="1">
    <location>
        <begin position="30"/>
        <end position="44"/>
    </location>
</feature>
<feature type="compositionally biased region" description="Pro residues" evidence="1">
    <location>
        <begin position="144"/>
        <end position="153"/>
    </location>
</feature>
<feature type="signal peptide" evidence="2">
    <location>
        <begin position="1"/>
        <end position="28"/>
    </location>
</feature>
<sequence>MKIEVKLRLRAAMLAMCMLSVCGLPALAQDSGAPPAPPSGQDGPPQGGRGDREAAMLARLTRDLSLTDDQVKQVTVIEDDARQKMMALRNDTSTAQADKRTKMMAIREESQAKIRAILTDEQKTKFDEMEAKMKARGAGGPGGGDPPQPPPQA</sequence>
<dbReference type="EMBL" id="FZOU01000011">
    <property type="protein sequence ID" value="SNT39307.1"/>
    <property type="molecule type" value="Genomic_DNA"/>
</dbReference>
<feature type="chain" id="PRO_5012647432" evidence="2">
    <location>
        <begin position="29"/>
        <end position="153"/>
    </location>
</feature>
<proteinExistence type="predicted"/>
<reference evidence="3 4" key="1">
    <citation type="submission" date="2017-06" db="EMBL/GenBank/DDBJ databases">
        <authorList>
            <person name="Kim H.J."/>
            <person name="Triplett B.A."/>
        </authorList>
    </citation>
    <scope>NUCLEOTIDE SEQUENCE [LARGE SCALE GENOMIC DNA]</scope>
    <source>
        <strain evidence="3 4">DSM 18704</strain>
    </source>
</reference>
<feature type="region of interest" description="Disordered" evidence="1">
    <location>
        <begin position="30"/>
        <end position="51"/>
    </location>
</feature>
<dbReference type="Proteomes" id="UP000198356">
    <property type="component" value="Unassembled WGS sequence"/>
</dbReference>
<dbReference type="OrthoDB" id="122223at2"/>
<accession>A0A239M8P0</accession>
<gene>
    <name evidence="3" type="ORF">SAMN05421770_1117</name>
</gene>